<dbReference type="Proteomes" id="UP001451571">
    <property type="component" value="Chromosome"/>
</dbReference>
<keyword evidence="1" id="KW-0255">Endonuclease</keyword>
<reference evidence="1 2" key="1">
    <citation type="submission" date="2024-02" db="EMBL/GenBank/DDBJ databases">
        <title>Bacterial strain from lacustrine sediment.</title>
        <authorList>
            <person name="Petit C."/>
            <person name="Fadhlaoui K."/>
        </authorList>
    </citation>
    <scope>NUCLEOTIDE SEQUENCE [LARGE SCALE GENOMIC DNA]</scope>
    <source>
        <strain evidence="1 2">IPX-CK</strain>
    </source>
</reference>
<keyword evidence="2" id="KW-1185">Reference proteome</keyword>
<protein>
    <submittedName>
        <fullName evidence="1">HNH endonuclease signature motif containing protein</fullName>
    </submittedName>
</protein>
<accession>A0ABZ3EYL9</accession>
<dbReference type="GO" id="GO:0004519">
    <property type="term" value="F:endonuclease activity"/>
    <property type="evidence" value="ECO:0007669"/>
    <property type="project" value="UniProtKB-KW"/>
</dbReference>
<keyword evidence="1" id="KW-0378">Hydrolase</keyword>
<name>A0ABZ3EYL9_9FIRM</name>
<sequence length="297" mass="34677">MEKEQTTSIVRSIFSEMLFLKGKSTIRHASLYEKQNERHISLKLQIRFKERDWLMRRKNMSDFNVLKEYYIRYLKQVRGNSDSSVNHYIGALQTISKFLVERGKLVSTIYEIDNIGELEIIREYLYQQPDFVEKNERGRRMYSAGLNNYIRFAEGIEFEESGERVRILDFAVPVGENVNIQTTGWRRNGIIKKQAIEIAQYKCEVDSGHVTFIAAATMKPYMEGHHAVPMKAQGMFNVSLDVYANIVCLCPICHRLLHYGELSQKKEALEQIYIARDDRLQNSGIRLNKDQFLSIAE</sequence>
<evidence type="ECO:0000313" key="2">
    <source>
        <dbReference type="Proteomes" id="UP001451571"/>
    </source>
</evidence>
<dbReference type="CDD" id="cd00085">
    <property type="entry name" value="HNHc"/>
    <property type="match status" value="1"/>
</dbReference>
<evidence type="ECO:0000313" key="1">
    <source>
        <dbReference type="EMBL" id="XAH74752.1"/>
    </source>
</evidence>
<dbReference type="RefSeq" id="WP_342758333.1">
    <property type="nucleotide sequence ID" value="NZ_CP146256.1"/>
</dbReference>
<proteinExistence type="predicted"/>
<organism evidence="1 2">
    <name type="scientific">Kineothrix sedimenti</name>
    <dbReference type="NCBI Taxonomy" id="3123317"/>
    <lineage>
        <taxon>Bacteria</taxon>
        <taxon>Bacillati</taxon>
        <taxon>Bacillota</taxon>
        <taxon>Clostridia</taxon>
        <taxon>Lachnospirales</taxon>
        <taxon>Lachnospiraceae</taxon>
        <taxon>Kineothrix</taxon>
    </lineage>
</organism>
<keyword evidence="1" id="KW-0540">Nuclease</keyword>
<gene>
    <name evidence="1" type="ORF">V6984_03010</name>
</gene>
<dbReference type="InterPro" id="IPR003615">
    <property type="entry name" value="HNH_nuc"/>
</dbReference>
<dbReference type="EMBL" id="CP146256">
    <property type="protein sequence ID" value="XAH74752.1"/>
    <property type="molecule type" value="Genomic_DNA"/>
</dbReference>